<protein>
    <recommendedName>
        <fullName evidence="4">Zinc finger CHC2-type domain-containing protein</fullName>
    </recommendedName>
</protein>
<keyword evidence="1" id="KW-0479">Metal-binding</keyword>
<dbReference type="SMART" id="SM00400">
    <property type="entry name" value="ZnF_CHCC"/>
    <property type="match status" value="1"/>
</dbReference>
<accession>A0ABS7G4Z8</accession>
<dbReference type="InterPro" id="IPR037068">
    <property type="entry name" value="DNA_primase_core_N_sf"/>
</dbReference>
<evidence type="ECO:0000313" key="6">
    <source>
        <dbReference type="Proteomes" id="UP000812961"/>
    </source>
</evidence>
<proteinExistence type="predicted"/>
<dbReference type="Gene3D" id="3.90.580.10">
    <property type="entry name" value="Zinc finger, CHC2-type domain"/>
    <property type="match status" value="1"/>
</dbReference>
<comment type="caution">
    <text evidence="5">The sequence shown here is derived from an EMBL/GenBank/DDBJ whole genome shotgun (WGS) entry which is preliminary data.</text>
</comment>
<reference evidence="5 6" key="1">
    <citation type="submission" date="2021-08" db="EMBL/GenBank/DDBJ databases">
        <title>The genome sequence of Chitinophaga sp. B61.</title>
        <authorList>
            <person name="Zhang X."/>
        </authorList>
    </citation>
    <scope>NUCLEOTIDE SEQUENCE [LARGE SCALE GENOMIC DNA]</scope>
    <source>
        <strain evidence="5 6">B61</strain>
    </source>
</reference>
<dbReference type="InterPro" id="IPR036977">
    <property type="entry name" value="DNA_primase_Znf_CHC2"/>
</dbReference>
<dbReference type="PANTHER" id="PTHR30313">
    <property type="entry name" value="DNA PRIMASE"/>
    <property type="match status" value="1"/>
</dbReference>
<evidence type="ECO:0000256" key="2">
    <source>
        <dbReference type="ARBA" id="ARBA00022771"/>
    </source>
</evidence>
<name>A0ABS7G4Z8_9BACT</name>
<keyword evidence="2" id="KW-0863">Zinc-finger</keyword>
<dbReference type="SUPFAM" id="SSF57783">
    <property type="entry name" value="Zinc beta-ribbon"/>
    <property type="match status" value="1"/>
</dbReference>
<gene>
    <name evidence="5" type="ORF">K1Y79_00005</name>
</gene>
<dbReference type="InterPro" id="IPR050219">
    <property type="entry name" value="DnaG_primase"/>
</dbReference>
<feature type="non-terminal residue" evidence="5">
    <location>
        <position position="227"/>
    </location>
</feature>
<evidence type="ECO:0000256" key="1">
    <source>
        <dbReference type="ARBA" id="ARBA00022723"/>
    </source>
</evidence>
<organism evidence="5 6">
    <name type="scientific">Chitinophaga rhizophila</name>
    <dbReference type="NCBI Taxonomy" id="2866212"/>
    <lineage>
        <taxon>Bacteria</taxon>
        <taxon>Pseudomonadati</taxon>
        <taxon>Bacteroidota</taxon>
        <taxon>Chitinophagia</taxon>
        <taxon>Chitinophagales</taxon>
        <taxon>Chitinophagaceae</taxon>
        <taxon>Chitinophaga</taxon>
    </lineage>
</organism>
<feature type="domain" description="Zinc finger CHC2-type" evidence="4">
    <location>
        <begin position="31"/>
        <end position="86"/>
    </location>
</feature>
<sequence>MEIAEIKRQLTLSQVLVHYGLKPDKHLRLHCPFHEDNTPSLQVYYKTHTCYCFSSNCKTHGKPLDVIDFVMHKEGTTKREAILKCKALIGGVSAAVPLPPVDRSDILRQMFIYFRNAVPNSKPAQDYIVSRGLDATRLEIGYNTSQFHHGARRDERLISGCVSVGLLAPWGTKREGGQAYKPFGKYCIVFALRDSVGQISGMYFRSTINDQDQRHYYLKDRRGLYPG</sequence>
<dbReference type="InterPro" id="IPR002694">
    <property type="entry name" value="Znf_CHC2"/>
</dbReference>
<evidence type="ECO:0000256" key="3">
    <source>
        <dbReference type="ARBA" id="ARBA00022833"/>
    </source>
</evidence>
<dbReference type="PANTHER" id="PTHR30313:SF2">
    <property type="entry name" value="DNA PRIMASE"/>
    <property type="match status" value="1"/>
</dbReference>
<evidence type="ECO:0000313" key="5">
    <source>
        <dbReference type="EMBL" id="MBW8682698.1"/>
    </source>
</evidence>
<keyword evidence="3" id="KW-0862">Zinc</keyword>
<dbReference type="Gene3D" id="3.90.980.10">
    <property type="entry name" value="DNA primase, catalytic core, N-terminal domain"/>
    <property type="match status" value="1"/>
</dbReference>
<evidence type="ECO:0000259" key="4">
    <source>
        <dbReference type="SMART" id="SM00400"/>
    </source>
</evidence>
<dbReference type="RefSeq" id="WP_236059428.1">
    <property type="nucleotide sequence ID" value="NZ_JAICCF010000001.1"/>
</dbReference>
<dbReference type="Proteomes" id="UP000812961">
    <property type="component" value="Unassembled WGS sequence"/>
</dbReference>
<keyword evidence="6" id="KW-1185">Reference proteome</keyword>
<dbReference type="Pfam" id="PF01807">
    <property type="entry name" value="Zn_ribbon_DnaG"/>
    <property type="match status" value="1"/>
</dbReference>
<dbReference type="EMBL" id="JAICCF010000001">
    <property type="protein sequence ID" value="MBW8682698.1"/>
    <property type="molecule type" value="Genomic_DNA"/>
</dbReference>